<protein>
    <submittedName>
        <fullName evidence="10">DNA methyltransferase</fullName>
    </submittedName>
</protein>
<evidence type="ECO:0000256" key="3">
    <source>
        <dbReference type="ARBA" id="ARBA00022679"/>
    </source>
</evidence>
<comment type="caution">
    <text evidence="10">The sequence shown here is derived from an EMBL/GenBank/DDBJ whole genome shotgun (WGS) entry which is preliminary data.</text>
</comment>
<dbReference type="Proteomes" id="UP001595887">
    <property type="component" value="Unassembled WGS sequence"/>
</dbReference>
<proteinExistence type="inferred from homology"/>
<comment type="catalytic activity">
    <reaction evidence="7">
        <text>a 2'-deoxyadenosine in DNA + S-adenosyl-L-methionine = an N(6)-methyl-2'-deoxyadenosine in DNA + S-adenosyl-L-homocysteine + H(+)</text>
        <dbReference type="Rhea" id="RHEA:15197"/>
        <dbReference type="Rhea" id="RHEA-COMP:12418"/>
        <dbReference type="Rhea" id="RHEA-COMP:12419"/>
        <dbReference type="ChEBI" id="CHEBI:15378"/>
        <dbReference type="ChEBI" id="CHEBI:57856"/>
        <dbReference type="ChEBI" id="CHEBI:59789"/>
        <dbReference type="ChEBI" id="CHEBI:90615"/>
        <dbReference type="ChEBI" id="CHEBI:90616"/>
        <dbReference type="EC" id="2.1.1.72"/>
    </reaction>
</comment>
<name>A0ABV8REP4_9SPHN</name>
<evidence type="ECO:0000256" key="7">
    <source>
        <dbReference type="ARBA" id="ARBA00047942"/>
    </source>
</evidence>
<evidence type="ECO:0000256" key="6">
    <source>
        <dbReference type="ARBA" id="ARBA00023125"/>
    </source>
</evidence>
<evidence type="ECO:0000256" key="5">
    <source>
        <dbReference type="ARBA" id="ARBA00022747"/>
    </source>
</evidence>
<feature type="domain" description="DNA methylase N-4/N-6" evidence="9">
    <location>
        <begin position="58"/>
        <end position="110"/>
    </location>
</feature>
<dbReference type="Pfam" id="PF01555">
    <property type="entry name" value="N6_N4_Mtase"/>
    <property type="match status" value="1"/>
</dbReference>
<dbReference type="InterPro" id="IPR002941">
    <property type="entry name" value="DNA_methylase_N4/N6"/>
</dbReference>
<sequence length="446" mass="50287">MIDFAKNSGATASRYGEILHSYAAIENQTVIENEDARTTYRSAVNFIESMQVSRHRWFPYKEGFSPSFVREFIGEFAHETGIIFDPFSGSGTTALVAAGMGRPAIGFDVSALTTFIARTKALVLDESELALFRLAIEEFKSVPLRKMATQPENATVCSYFYPEHLAALLRVKAYYRDVSNASVASLIKLAFLGAIEPFSTHRKAGNGVKRKKKFSRPPNEEIAFDEIRQFVVRQLEIYFEDIKSDSIFNPPEYRLKSSLNESGFAFDEKISCVLTSPPYANCFDYSKIYMSELWLGDFFQNKNDQADFRTQSVRSHVHASWDPRNSEFGSDLVDRLIKPQIEEQKLWSPKIGTMLSGYFQDLGHFLVAIKPMLAAGAPLGFVVGNSFYGGVTVATDLILADLARKHGYAIDRIRVYRGVIPSSQQYRNMGANRKYMRESLVVIRNA</sequence>
<keyword evidence="6" id="KW-0238">DNA-binding</keyword>
<dbReference type="GO" id="GO:0032259">
    <property type="term" value="P:methylation"/>
    <property type="evidence" value="ECO:0007669"/>
    <property type="project" value="UniProtKB-KW"/>
</dbReference>
<organism evidence="10 11">
    <name type="scientific">Sphingorhabdus arenilitoris</name>
    <dbReference type="NCBI Taxonomy" id="1490041"/>
    <lineage>
        <taxon>Bacteria</taxon>
        <taxon>Pseudomonadati</taxon>
        <taxon>Pseudomonadota</taxon>
        <taxon>Alphaproteobacteria</taxon>
        <taxon>Sphingomonadales</taxon>
        <taxon>Sphingomonadaceae</taxon>
        <taxon>Sphingorhabdus</taxon>
    </lineage>
</organism>
<keyword evidence="4" id="KW-0949">S-adenosyl-L-methionine</keyword>
<dbReference type="RefSeq" id="WP_381421138.1">
    <property type="nucleotide sequence ID" value="NZ_JBHSDH010000011.1"/>
</dbReference>
<dbReference type="GO" id="GO:0008168">
    <property type="term" value="F:methyltransferase activity"/>
    <property type="evidence" value="ECO:0007669"/>
    <property type="project" value="UniProtKB-KW"/>
</dbReference>
<keyword evidence="3" id="KW-0808">Transferase</keyword>
<accession>A0ABV8REP4</accession>
<evidence type="ECO:0000313" key="10">
    <source>
        <dbReference type="EMBL" id="MFC4291365.1"/>
    </source>
</evidence>
<evidence type="ECO:0000256" key="4">
    <source>
        <dbReference type="ARBA" id="ARBA00022691"/>
    </source>
</evidence>
<keyword evidence="11" id="KW-1185">Reference proteome</keyword>
<evidence type="ECO:0000259" key="9">
    <source>
        <dbReference type="Pfam" id="PF01555"/>
    </source>
</evidence>
<keyword evidence="5" id="KW-0680">Restriction system</keyword>
<dbReference type="SUPFAM" id="SSF53335">
    <property type="entry name" value="S-adenosyl-L-methionine-dependent methyltransferases"/>
    <property type="match status" value="3"/>
</dbReference>
<gene>
    <name evidence="10" type="ORF">ACFOWX_02935</name>
</gene>
<keyword evidence="2 10" id="KW-0489">Methyltransferase</keyword>
<evidence type="ECO:0000256" key="1">
    <source>
        <dbReference type="ARBA" id="ARBA00010203"/>
    </source>
</evidence>
<reference evidence="11" key="1">
    <citation type="journal article" date="2019" name="Int. J. Syst. Evol. Microbiol.">
        <title>The Global Catalogue of Microorganisms (GCM) 10K type strain sequencing project: providing services to taxonomists for standard genome sequencing and annotation.</title>
        <authorList>
            <consortium name="The Broad Institute Genomics Platform"/>
            <consortium name="The Broad Institute Genome Sequencing Center for Infectious Disease"/>
            <person name="Wu L."/>
            <person name="Ma J."/>
        </authorList>
    </citation>
    <scope>NUCLEOTIDE SEQUENCE [LARGE SCALE GENOMIC DNA]</scope>
    <source>
        <strain evidence="11">CECT 8531</strain>
    </source>
</reference>
<comment type="similarity">
    <text evidence="1">Belongs to the N(4)/N(6)-methyltransferase family. N(4) subfamily.</text>
</comment>
<evidence type="ECO:0000256" key="8">
    <source>
        <dbReference type="ARBA" id="ARBA00049120"/>
    </source>
</evidence>
<dbReference type="PROSITE" id="PS00093">
    <property type="entry name" value="N4_MTASE"/>
    <property type="match status" value="1"/>
</dbReference>
<evidence type="ECO:0000313" key="11">
    <source>
        <dbReference type="Proteomes" id="UP001595887"/>
    </source>
</evidence>
<dbReference type="InterPro" id="IPR017985">
    <property type="entry name" value="MeTrfase_CN4_CS"/>
</dbReference>
<comment type="catalytic activity">
    <reaction evidence="8">
        <text>a 2'-deoxycytidine in DNA + S-adenosyl-L-methionine = an N(4)-methyl-2'-deoxycytidine in DNA + S-adenosyl-L-homocysteine + H(+)</text>
        <dbReference type="Rhea" id="RHEA:16857"/>
        <dbReference type="Rhea" id="RHEA-COMP:11369"/>
        <dbReference type="Rhea" id="RHEA-COMP:13674"/>
        <dbReference type="ChEBI" id="CHEBI:15378"/>
        <dbReference type="ChEBI" id="CHEBI:57856"/>
        <dbReference type="ChEBI" id="CHEBI:59789"/>
        <dbReference type="ChEBI" id="CHEBI:85452"/>
        <dbReference type="ChEBI" id="CHEBI:137933"/>
        <dbReference type="EC" id="2.1.1.113"/>
    </reaction>
</comment>
<dbReference type="Gene3D" id="3.40.50.150">
    <property type="entry name" value="Vaccinia Virus protein VP39"/>
    <property type="match status" value="2"/>
</dbReference>
<dbReference type="InterPro" id="IPR029063">
    <property type="entry name" value="SAM-dependent_MTases_sf"/>
</dbReference>
<evidence type="ECO:0000256" key="2">
    <source>
        <dbReference type="ARBA" id="ARBA00022603"/>
    </source>
</evidence>
<dbReference type="EMBL" id="JBHSDH010000011">
    <property type="protein sequence ID" value="MFC4291365.1"/>
    <property type="molecule type" value="Genomic_DNA"/>
</dbReference>